<comment type="caution">
    <text evidence="1">The sequence shown here is derived from an EMBL/GenBank/DDBJ whole genome shotgun (WGS) entry which is preliminary data.</text>
</comment>
<gene>
    <name evidence="1" type="ORF">Ari01nite_60820</name>
</gene>
<reference evidence="1" key="1">
    <citation type="submission" date="2021-01" db="EMBL/GenBank/DDBJ databases">
        <title>Whole genome shotgun sequence of Actinoplanes rishiriensis NBRC 108556.</title>
        <authorList>
            <person name="Komaki H."/>
            <person name="Tamura T."/>
        </authorList>
    </citation>
    <scope>NUCLEOTIDE SEQUENCE</scope>
    <source>
        <strain evidence="1">NBRC 108556</strain>
    </source>
</reference>
<evidence type="ECO:0000313" key="2">
    <source>
        <dbReference type="Proteomes" id="UP000636960"/>
    </source>
</evidence>
<protein>
    <submittedName>
        <fullName evidence="1">Uncharacterized protein</fullName>
    </submittedName>
</protein>
<sequence length="540" mass="56577">MTDRPVEIVRGELQPWTDYGAHSPAGGAALLALLGDLLPERSARTLVAGPHDRAVLDLAAARSAALTVLVRSVSDAAALREWLPEPHVTVVAGALDGLTGVPPFDVVLAADGLDRVLGADSPALDWPGRLAELDRLAAPDALVVVAVENEFALTGLLDRRPADARHGDEEWRPLHDDPDRPTSPAQVTAALGGEVRLYAAFAGHSLLGADVLAESRPGRLGTRLAIAGLDATAAQVPLLAPLDDGAGAAARAGLLAAVAPGWLAVRGSGGGATHAGYAAAGDGVLAVDLDEDDGWTVSVRSGATAAFDPALVPHRLPDTASVETQLFRLAAAEDVPGFRALAARVGAWANPEGVICLDDLHPDGDGFSRGVLGHPAAAGEGTAELLAGAWHRFRDRLLRAHRRHPWPPWMSGSDDLVSAWLGMSGVEASAAVLKAGREIADRVAEPPVAEPDVRAALAGAAAAEVRITELAGQVFGLERTIRFRDQSLRTREQQLRTMRDELRGLRGSPAGRLHALARKVAKIRHPRQFARAVKRRLRGA</sequence>
<name>A0A919N249_9ACTN</name>
<organism evidence="1 2">
    <name type="scientific">Paractinoplanes rishiriensis</name>
    <dbReference type="NCBI Taxonomy" id="1050105"/>
    <lineage>
        <taxon>Bacteria</taxon>
        <taxon>Bacillati</taxon>
        <taxon>Actinomycetota</taxon>
        <taxon>Actinomycetes</taxon>
        <taxon>Micromonosporales</taxon>
        <taxon>Micromonosporaceae</taxon>
        <taxon>Paractinoplanes</taxon>
    </lineage>
</organism>
<accession>A0A919N249</accession>
<dbReference type="EMBL" id="BOMV01000064">
    <property type="protein sequence ID" value="GIE98617.1"/>
    <property type="molecule type" value="Genomic_DNA"/>
</dbReference>
<proteinExistence type="predicted"/>
<evidence type="ECO:0000313" key="1">
    <source>
        <dbReference type="EMBL" id="GIE98617.1"/>
    </source>
</evidence>
<dbReference type="Proteomes" id="UP000636960">
    <property type="component" value="Unassembled WGS sequence"/>
</dbReference>
<dbReference type="RefSeq" id="WP_203785640.1">
    <property type="nucleotide sequence ID" value="NZ_BOMV01000064.1"/>
</dbReference>
<dbReference type="AlphaFoldDB" id="A0A919N249"/>
<keyword evidence="2" id="KW-1185">Reference proteome</keyword>